<feature type="compositionally biased region" description="Basic residues" evidence="11">
    <location>
        <begin position="2212"/>
        <end position="2221"/>
    </location>
</feature>
<dbReference type="InterPro" id="IPR000091">
    <property type="entry name" value="Huntingtin"/>
</dbReference>
<comment type="subcellular location">
    <subcellularLocation>
        <location evidence="3">Cytoplasm</location>
    </subcellularLocation>
    <subcellularLocation>
        <location evidence="2">Nucleus</location>
    </subcellularLocation>
</comment>
<dbReference type="Pfam" id="PF20927">
    <property type="entry name" value="Htt_C-HEAT"/>
    <property type="match status" value="2"/>
</dbReference>
<dbReference type="PANTHER" id="PTHR10170:SF10">
    <property type="entry name" value="HUNTINGTIN"/>
    <property type="match status" value="1"/>
</dbReference>
<dbReference type="Pfam" id="PF20925">
    <property type="entry name" value="Htt_bridge"/>
    <property type="match status" value="1"/>
</dbReference>
<dbReference type="EMBL" id="ASGP02000002">
    <property type="protein sequence ID" value="KAH9522216.1"/>
    <property type="molecule type" value="Genomic_DNA"/>
</dbReference>
<dbReference type="SUPFAM" id="SSF48371">
    <property type="entry name" value="ARM repeat"/>
    <property type="match status" value="1"/>
</dbReference>
<comment type="similarity">
    <text evidence="5">Belongs to the methyltransferase superfamily. NTM1 family.</text>
</comment>
<dbReference type="InterPro" id="IPR048413">
    <property type="entry name" value="Htt_C-HEAT_rpt"/>
</dbReference>
<dbReference type="InterPro" id="IPR011989">
    <property type="entry name" value="ARM-like"/>
</dbReference>
<evidence type="ECO:0000313" key="12">
    <source>
        <dbReference type="EMBL" id="KAH9522216.1"/>
    </source>
</evidence>
<feature type="compositionally biased region" description="Low complexity" evidence="11">
    <location>
        <begin position="2201"/>
        <end position="2210"/>
    </location>
</feature>
<reference evidence="12" key="2">
    <citation type="journal article" date="2022" name="Res Sq">
        <title>Comparative Genomics Reveals Insights into the Divergent Evolution of Astigmatic Mites and Household Pest Adaptations.</title>
        <authorList>
            <person name="Xiong Q."/>
            <person name="Wan A.T.-Y."/>
            <person name="Liu X.-Y."/>
            <person name="Fung C.S.-H."/>
            <person name="Xiao X."/>
            <person name="Malainual N."/>
            <person name="Hou J."/>
            <person name="Wang L."/>
            <person name="Wang M."/>
            <person name="Yang K."/>
            <person name="Cui Y."/>
            <person name="Leung E."/>
            <person name="Nong W."/>
            <person name="Shin S.-K."/>
            <person name="Au S."/>
            <person name="Jeong K.Y."/>
            <person name="Chew F.T."/>
            <person name="Hui J."/>
            <person name="Leung T.F."/>
            <person name="Tungtrongchitr A."/>
            <person name="Zhong N."/>
            <person name="Liu Z."/>
            <person name="Tsui S."/>
        </authorList>
    </citation>
    <scope>NUCLEOTIDE SEQUENCE</scope>
    <source>
        <strain evidence="12">Derf</strain>
        <tissue evidence="12">Whole organism</tissue>
    </source>
</reference>
<sequence length="3302" mass="384962">MAMEKSDKQDHDDDDLYEKGRSYWERIAPNIDGMLGGWTNINTSDVDESRKLLRILLKPIKMIESLKRPLRCLDCGAGIGRVSKYVLSKFFDEIDLLEQNETFVLKAKDFLGDGYHRVKHTYIQGMQEFAPIDGIIYDCIWGQWVYGYLTDEDLILFLEKCLRILDKQHGFIVVKDNVSKDEDSYVDDEDGFVTRTEAQFLSLFSKVPNLIVKDIFRQKRMPKELLPVKMFVLSHHHCYPDKMAHIEKFKRSFELLKLYTTQSPKISAPLPVEKSLISPKRQDNIIDKKECLKQCDYLVNVLISIGFRNHPDFNKFLSQSIELLFHLCNNDDTDIRNVVNETFDKLIGNLIEFNSNRLLSELCKGITKFSSNRALRLSLTKFSEICHRIRSNKYRAFTTNLYSSFVTILIDSPKDELIQEALYTAICKIYPLLTPYATEREIFDLMNAYLINLSSSLNSIRRYSSLSIVILCDSARKPDHYFNVALNHVANLMSTSTKSIITENKDYLLTGIFMLAKCSFSKLAKYLDPNEHPKLFDSLLKNLSYIYQQMILTIKYAINNILIIATLEALVEFFNALPEKIFQMFTDLCEEEMEFKHISSFRSSAMKSVINDSLMNLENLNDEFEDETFEKAGIFFSNAGSSLDLPDDVSEASESLFANSLIENTGSIFDHESEIDTKSIENKTPEFDLSSEASSLNTTSHKCPNSPFDISSSFDLIITENHLHSIDFDDYNLGPLFSFEYAGKLICLKYLLKVRPGQLMTDAEVRVAIKGLSLSCIASIVQHCPRILFEKLAYKKTATQLIRDIFSFSTHSDPNIRGHMAMIVGKYLKRALSYSFSYDEFLAQNNPVGNNNNELSLDFLLNLLEKFLFDSSSITIRQTLISLQQFLPILISHNEIRIIQIFNLIHQLIRLKDNSYWLIKIELITLFARISFPHLKHMEFMLNSITIEKPLLRIHNHLLKHVPISKLIIEEILFHFLFDSDHRVRQATLNLLTNFIDNICLNNYVFQNDCINLLVMNSILSNDDYLNEKSKYFNGKFPSLDLFQHSLDGNPIPNSHTQSNNDDDNVEFVNFKKLIIESNVAYFVKRFFYELRHRYYCKQSLSICLNSLNTLARLYPPDKHPNGWLIEPIDSSQHNSVEMIMFLIEILTKNPMMLNDLSLQQNLAELIMCLIESVCLACFQQLQLQNQPNDSRIESTGDLYRMISSDFAHCIETFFLYLYKIIVIYSAINEDNPLIFTTFIHNLYTRNESISAMIKKHSTSFFDMNKDKNLKESATVSSSSLPFGGNKATRRRETYAYDSMSFRLFEILKNHRHHHRKSITIMGRSDKSSYLNTMLTMLAKLLEFTSSSFLCNHLEDMLIYLKMIFYMNPSATIASINQLIKCIFEINYISLFIEIFNHNGGFRIIDYHHHQQQSCHYHHHHRRDTKSKLSIDLNSLHNICFVIPYMKFNDLPSIGGSGDESRIDYSSSSSSLSSSLSYLNWLRKWIEYKYIKIMNSDVTRGTLEKNSGFCLKKFLTTKIQCFEPLVIQSMKHYAMSNDTKCQSIILDLFVQLIQFHINYSLLDSEKLFVGFIMKQFEHLETIYDSGPFEILMKHVFHFLATLSTEHYIIDEDMVSIPKIIQLCDNLIANGHQCLAIDGLRILIEHIFYSDLSRLSSDNINSSTLINADAEHLQLAIETQKEVIVAYCFKLLNQNGTFHLLALILQHYKHRDPIKWNDLSQQILDIIIGKLLSNQIRIDSREYFDSLQSLLAILCPNVLSHLTSSSSSSSSLEIMLNEYSSYQNSQILFKHWLPKILVYLKIILMDMNETVIMKEMDRIKTRMNIIILNPINNCPGDCVDKIDSEDVVAYFLLNLLQKIIMEIDLDVSNGNYHSITLNDNHDHQLVVHFLRYYHMILVSIFQSGFYPRLTRSATILLRQQPKSELSLNNETFDLKMVNEIFLKITKFYPLLTISWLNFLYILNYDKLAKILSKCIDRNKVIDSNGNNQKSKQTSTTIINWEILKRSSLILLCDYLSENLENVEFLSWFIINYLHEIIEHCHEMPIKEFINGLHRKPVSSGLLLQVISSKFDDELVMNTNGDDDVGGPLMAQKILYCLERSHNRQNIALIMFLLERYICNIRLSLYYKCCKYAESIIINRLNLIYDYKSRKSTKQPLLFSFEDFDNLLRIVKHTSYNKLYFTLKMIRVRFYDSMIDHNNVHNQQQQQQQQQQRLSRKKRHHQKNIKDPLRLKRISIPDMDKNWFTIMINNQLSQRQPINNTANILNSIDRLTNNDIIDLIFSSKFSLKNFIIILKLIVEKQLDNNSNSISSSIGSNKFHKHQSFTRPLELAKFIVPIYCQFLQSILERFPLIYYFNNNGNNNVQNNQNIRTIYYDDVRTKLLTHNDFPFYTNLLQSFSSSFAYFIEHLSLFDNYSVVGNDFQEEESSTTTTTSTASLQSIIIHLTIVYSTLLYDEQNRQNYQNALNILLVIENFLDNRNLFVDFGQEKYLYLQLTLINAIHYTFKHHYSLSMADIFINVDLTNLTTEFDITVDDYEKLITMFHSLENNFDQNLDEGKIPPLYHRMIQRIVLNLCRLPNFNSLIYIPYNLLNSQNPNIWNGIQSLTNISIMASQFLCETETFKQFLFRIANIGFVNRRQFEEIWMTLLGVFSESFSLISQYSRQGYGSGSMEELSEYIILTKLVIMAITNLLYNANTILSNNHYHSDYSISDLYDNNIDVDKEHIVSFGEKYEQIHHIIHRKFHTDEQTIKLYNDPILNRSFYYKFKSIHEFHFDSVGRNQSESTSSSPISSPSTSTIPINNNVQTSIDLYSCIQFLIDFYAQQIQPYLSKNAIYFPIVTEMAKSTLILSELFVDRNQYRRVLELFIDLQKIVDNYDDEILGQFIGTGFCKFYAILGNSDEQLERQKKHMFERNFKEFFLPTRIHSINAIEYLIDGQIVKSKDLQPLLDYIAKHLSTEHIIPSSYCREYVDKLVRISFKLIDSYSDIVVVPNNQCDYHREKIMKGLIKLIAKDINIRVLNTLIHCLEKLIRHKKLNMDEANLLRNLCLKRMNNSTTNTSTTITTNRSCQIQMLSMIVNTTYLGKDFYPSIAVPNNVLIGTTNFDLETNDDNDDGDELFKTMEKLSIIFEPLRWCNSLDARIICQVFGYFLAEFFPAQDILNKCIGEFLSKQQNHYKYLIEILYMIYSKLQIDCQQNDTAEDWVILSLSSFTQLVPISHALWALTCFLICASHNHWIRSCYYYFQNRFGKFSEHDKRAFFTICNNFYNEIKSDDNKMSFIKTFQKAACVPNSPYIEVLQYLCDDNL</sequence>
<evidence type="ECO:0000256" key="4">
    <source>
        <dbReference type="ARBA" id="ARBA00007153"/>
    </source>
</evidence>
<dbReference type="GO" id="GO:0005634">
    <property type="term" value="C:nucleus"/>
    <property type="evidence" value="ECO:0007669"/>
    <property type="project" value="UniProtKB-SubCell"/>
</dbReference>
<dbReference type="Proteomes" id="UP000790347">
    <property type="component" value="Unassembled WGS sequence"/>
</dbReference>
<dbReference type="Gene3D" id="1.25.10.10">
    <property type="entry name" value="Leucine-rich Repeat Variant"/>
    <property type="match status" value="1"/>
</dbReference>
<gene>
    <name evidence="12" type="ORF">DERF_005808</name>
</gene>
<dbReference type="InterPro" id="IPR024613">
    <property type="entry name" value="Huntingtin_N_HEAT_rpt-2"/>
</dbReference>
<evidence type="ECO:0000256" key="8">
    <source>
        <dbReference type="ARBA" id="ARBA00022679"/>
    </source>
</evidence>
<evidence type="ECO:0000256" key="3">
    <source>
        <dbReference type="ARBA" id="ARBA00004496"/>
    </source>
</evidence>
<evidence type="ECO:0000256" key="11">
    <source>
        <dbReference type="SAM" id="MobiDB-lite"/>
    </source>
</evidence>
<evidence type="ECO:0000256" key="6">
    <source>
        <dbReference type="ARBA" id="ARBA00022490"/>
    </source>
</evidence>
<comment type="function">
    <text evidence="1">May play a role in microtubule-mediated transport or vesicle function.</text>
</comment>
<dbReference type="PANTHER" id="PTHR10170">
    <property type="entry name" value="HUNTINGTON DISEASE PROTEIN"/>
    <property type="match status" value="1"/>
</dbReference>
<keyword evidence="7" id="KW-0489">Methyltransferase</keyword>
<accession>A0A922I7N0</accession>
<keyword evidence="10" id="KW-0539">Nucleus</keyword>
<dbReference type="InterPro" id="IPR048411">
    <property type="entry name" value="Htt_N_HEAT_rpt-1"/>
</dbReference>
<evidence type="ECO:0000256" key="5">
    <source>
        <dbReference type="ARBA" id="ARBA00009059"/>
    </source>
</evidence>
<evidence type="ECO:0000256" key="7">
    <source>
        <dbReference type="ARBA" id="ARBA00022603"/>
    </source>
</evidence>
<dbReference type="Pfam" id="PF20926">
    <property type="entry name" value="Htt_N-HEAT_1"/>
    <property type="match status" value="1"/>
</dbReference>
<organism evidence="12 13">
    <name type="scientific">Dermatophagoides farinae</name>
    <name type="common">American house dust mite</name>
    <dbReference type="NCBI Taxonomy" id="6954"/>
    <lineage>
        <taxon>Eukaryota</taxon>
        <taxon>Metazoa</taxon>
        <taxon>Ecdysozoa</taxon>
        <taxon>Arthropoda</taxon>
        <taxon>Chelicerata</taxon>
        <taxon>Arachnida</taxon>
        <taxon>Acari</taxon>
        <taxon>Acariformes</taxon>
        <taxon>Sarcoptiformes</taxon>
        <taxon>Astigmata</taxon>
        <taxon>Psoroptidia</taxon>
        <taxon>Analgoidea</taxon>
        <taxon>Pyroglyphidae</taxon>
        <taxon>Dermatophagoidinae</taxon>
        <taxon>Dermatophagoides</taxon>
    </lineage>
</organism>
<dbReference type="SUPFAM" id="SSF53335">
    <property type="entry name" value="S-adenosyl-L-methionine-dependent methyltransferases"/>
    <property type="match status" value="1"/>
</dbReference>
<comment type="similarity">
    <text evidence="4">Belongs to the huntingtin family.</text>
</comment>
<evidence type="ECO:0000313" key="13">
    <source>
        <dbReference type="Proteomes" id="UP000790347"/>
    </source>
</evidence>
<comment type="caution">
    <text evidence="12">The sequence shown here is derived from an EMBL/GenBank/DDBJ whole genome shotgun (WGS) entry which is preliminary data.</text>
</comment>
<dbReference type="InterPro" id="IPR048412">
    <property type="entry name" value="Htt_bridge"/>
</dbReference>
<evidence type="ECO:0000256" key="9">
    <source>
        <dbReference type="ARBA" id="ARBA00022691"/>
    </source>
</evidence>
<dbReference type="GO" id="GO:0005737">
    <property type="term" value="C:cytoplasm"/>
    <property type="evidence" value="ECO:0007669"/>
    <property type="project" value="UniProtKB-SubCell"/>
</dbReference>
<name>A0A922I7N0_DERFA</name>
<protein>
    <submittedName>
        <fullName evidence="12">Uncharacterized protein</fullName>
    </submittedName>
</protein>
<proteinExistence type="inferred from homology"/>
<evidence type="ECO:0000256" key="2">
    <source>
        <dbReference type="ARBA" id="ARBA00004123"/>
    </source>
</evidence>
<keyword evidence="8" id="KW-0808">Transferase</keyword>
<dbReference type="PRINTS" id="PR00375">
    <property type="entry name" value="HUNTINGTIN"/>
</dbReference>
<evidence type="ECO:0000256" key="1">
    <source>
        <dbReference type="ARBA" id="ARBA00002907"/>
    </source>
</evidence>
<dbReference type="GO" id="GO:0008276">
    <property type="term" value="F:protein methyltransferase activity"/>
    <property type="evidence" value="ECO:0007669"/>
    <property type="project" value="UniProtKB-ARBA"/>
</dbReference>
<feature type="region of interest" description="Disordered" evidence="11">
    <location>
        <begin position="2199"/>
        <end position="2222"/>
    </location>
</feature>
<dbReference type="Pfam" id="PF12372">
    <property type="entry name" value="Htt_N-HEAT"/>
    <property type="match status" value="1"/>
</dbReference>
<dbReference type="CDD" id="cd02440">
    <property type="entry name" value="AdoMet_MTases"/>
    <property type="match status" value="1"/>
</dbReference>
<dbReference type="GO" id="GO:0032259">
    <property type="term" value="P:methylation"/>
    <property type="evidence" value="ECO:0007669"/>
    <property type="project" value="UniProtKB-KW"/>
</dbReference>
<evidence type="ECO:0000256" key="10">
    <source>
        <dbReference type="ARBA" id="ARBA00023242"/>
    </source>
</evidence>
<dbReference type="Pfam" id="PF05891">
    <property type="entry name" value="Methyltransf_PK"/>
    <property type="match status" value="1"/>
</dbReference>
<dbReference type="InterPro" id="IPR008576">
    <property type="entry name" value="MeTrfase_NTM1"/>
</dbReference>
<reference evidence="12" key="1">
    <citation type="submission" date="2013-05" db="EMBL/GenBank/DDBJ databases">
        <authorList>
            <person name="Yim A.K.Y."/>
            <person name="Chan T.F."/>
            <person name="Ji K.M."/>
            <person name="Liu X.Y."/>
            <person name="Zhou J.W."/>
            <person name="Li R.Q."/>
            <person name="Yang K.Y."/>
            <person name="Li J."/>
            <person name="Li M."/>
            <person name="Law P.T.W."/>
            <person name="Wu Y.L."/>
            <person name="Cai Z.L."/>
            <person name="Qin H."/>
            <person name="Bao Y."/>
            <person name="Leung R.K.K."/>
            <person name="Ng P.K.S."/>
            <person name="Zou J."/>
            <person name="Zhong X.J."/>
            <person name="Ran P.X."/>
            <person name="Zhong N.S."/>
            <person name="Liu Z.G."/>
            <person name="Tsui S.K.W."/>
        </authorList>
    </citation>
    <scope>NUCLEOTIDE SEQUENCE</scope>
    <source>
        <strain evidence="12">Derf</strain>
        <tissue evidence="12">Whole organism</tissue>
    </source>
</reference>
<dbReference type="Gene3D" id="3.40.50.150">
    <property type="entry name" value="Vaccinia Virus protein VP39"/>
    <property type="match status" value="1"/>
</dbReference>
<dbReference type="InterPro" id="IPR029063">
    <property type="entry name" value="SAM-dependent_MTases_sf"/>
</dbReference>
<keyword evidence="9" id="KW-0949">S-adenosyl-L-methionine</keyword>
<keyword evidence="13" id="KW-1185">Reference proteome</keyword>
<dbReference type="InterPro" id="IPR016024">
    <property type="entry name" value="ARM-type_fold"/>
</dbReference>
<keyword evidence="6" id="KW-0963">Cytoplasm</keyword>
<dbReference type="InterPro" id="IPR028426">
    <property type="entry name" value="Huntingtin_fam"/>
</dbReference>